<protein>
    <recommendedName>
        <fullName evidence="3">Methyltransferase type 11 domain-containing protein</fullName>
    </recommendedName>
</protein>
<dbReference type="InterPro" id="IPR013216">
    <property type="entry name" value="Methyltransf_11"/>
</dbReference>
<dbReference type="GO" id="GO:0005634">
    <property type="term" value="C:nucleus"/>
    <property type="evidence" value="ECO:0007669"/>
    <property type="project" value="TreeGrafter"/>
</dbReference>
<dbReference type="CDD" id="cd02440">
    <property type="entry name" value="AdoMet_MTases"/>
    <property type="match status" value="1"/>
</dbReference>
<dbReference type="GO" id="GO:0008757">
    <property type="term" value="F:S-adenosylmethionine-dependent methyltransferase activity"/>
    <property type="evidence" value="ECO:0007669"/>
    <property type="project" value="InterPro"/>
</dbReference>
<dbReference type="GO" id="GO:0106335">
    <property type="term" value="F:tRNA (5-carboxymethyluridine(34)-5-O)-methyltransferase activity"/>
    <property type="evidence" value="ECO:0007669"/>
    <property type="project" value="TreeGrafter"/>
</dbReference>
<gene>
    <name evidence="4" type="ORF">WR25_27011</name>
</gene>
<organism evidence="4 5">
    <name type="scientific">Diploscapter pachys</name>
    <dbReference type="NCBI Taxonomy" id="2018661"/>
    <lineage>
        <taxon>Eukaryota</taxon>
        <taxon>Metazoa</taxon>
        <taxon>Ecdysozoa</taxon>
        <taxon>Nematoda</taxon>
        <taxon>Chromadorea</taxon>
        <taxon>Rhabditida</taxon>
        <taxon>Rhabditina</taxon>
        <taxon>Rhabditomorpha</taxon>
        <taxon>Rhabditoidea</taxon>
        <taxon>Rhabditidae</taxon>
        <taxon>Diploscapter</taxon>
    </lineage>
</organism>
<dbReference type="GO" id="GO:0000049">
    <property type="term" value="F:tRNA binding"/>
    <property type="evidence" value="ECO:0007669"/>
    <property type="project" value="TreeGrafter"/>
</dbReference>
<dbReference type="AlphaFoldDB" id="A0A2A2KQU6"/>
<dbReference type="SUPFAM" id="SSF53335">
    <property type="entry name" value="S-adenosyl-L-methionine-dependent methyltransferases"/>
    <property type="match status" value="1"/>
</dbReference>
<dbReference type="Gene3D" id="3.40.50.150">
    <property type="entry name" value="Vaccinia Virus protein VP39"/>
    <property type="match status" value="2"/>
</dbReference>
<keyword evidence="2" id="KW-0808">Transferase</keyword>
<keyword evidence="5" id="KW-1185">Reference proteome</keyword>
<dbReference type="InterPro" id="IPR029063">
    <property type="entry name" value="SAM-dependent_MTases_sf"/>
</dbReference>
<dbReference type="OrthoDB" id="271595at2759"/>
<comment type="caution">
    <text evidence="4">The sequence shown here is derived from an EMBL/GenBank/DDBJ whole genome shotgun (WGS) entry which is preliminary data.</text>
</comment>
<dbReference type="EMBL" id="LIAE01007909">
    <property type="protein sequence ID" value="PAV76324.1"/>
    <property type="molecule type" value="Genomic_DNA"/>
</dbReference>
<dbReference type="Pfam" id="PF08241">
    <property type="entry name" value="Methyltransf_11"/>
    <property type="match status" value="1"/>
</dbReference>
<dbReference type="PANTHER" id="PTHR13069">
    <property type="entry name" value="ALKYLATED DNA REPAIR PROTEIN ALKB HOMOLOG 8"/>
    <property type="match status" value="1"/>
</dbReference>
<accession>A0A2A2KQU6</accession>
<dbReference type="GO" id="GO:0030488">
    <property type="term" value="P:tRNA methylation"/>
    <property type="evidence" value="ECO:0007669"/>
    <property type="project" value="TreeGrafter"/>
</dbReference>
<evidence type="ECO:0000313" key="5">
    <source>
        <dbReference type="Proteomes" id="UP000218231"/>
    </source>
</evidence>
<keyword evidence="1" id="KW-0489">Methyltransferase</keyword>
<evidence type="ECO:0000256" key="1">
    <source>
        <dbReference type="ARBA" id="ARBA00022603"/>
    </source>
</evidence>
<evidence type="ECO:0000313" key="4">
    <source>
        <dbReference type="EMBL" id="PAV76324.1"/>
    </source>
</evidence>
<name>A0A2A2KQU6_9BILA</name>
<dbReference type="STRING" id="2018661.A0A2A2KQU6"/>
<dbReference type="GO" id="GO:0002098">
    <property type="term" value="P:tRNA wobble uridine modification"/>
    <property type="evidence" value="ECO:0007669"/>
    <property type="project" value="TreeGrafter"/>
</dbReference>
<dbReference type="InterPro" id="IPR051422">
    <property type="entry name" value="AlkB_tRNA_MeTrf/Diox"/>
</dbReference>
<proteinExistence type="predicted"/>
<dbReference type="PANTHER" id="PTHR13069:SF34">
    <property type="entry name" value="METHYLTRANSFERASE TYPE 11 DOMAIN-CONTAINING PROTEIN"/>
    <property type="match status" value="1"/>
</dbReference>
<sequence length="350" mass="39513">MSVSHASLEGEYVHNVYSRLATYQPPDKPHLPSPRVWPKVTKFVESQKDGCLILDVGCGEAKYSHPTGHVIGIDSCPDILLSPKQPSVDRIIAHAISLPFRNNCADALLNVSVLHHLSTVKRRRKVLEECGRVMKPGAQMLLYVWAFEQPNGSFNSQDLLVPWNLHETSINGRLPKVKFHKNSTKEQRIIENSISISAPSESPPNQTWLNSFMNKVSYVKNSLPSSIFSTSASPSLPNATPRFYPNASKNSIILGIKRWSPMLSRRLASMIISVEEQYADELTDQIMRDSVTETMATLRDVSFYRFYHVFKRGELEELIESTGMFLIQQTTFEHGNWCVIAEKIDIQEGV</sequence>
<dbReference type="Proteomes" id="UP000218231">
    <property type="component" value="Unassembled WGS sequence"/>
</dbReference>
<dbReference type="GO" id="GO:0005737">
    <property type="term" value="C:cytoplasm"/>
    <property type="evidence" value="ECO:0007669"/>
    <property type="project" value="TreeGrafter"/>
</dbReference>
<evidence type="ECO:0000259" key="3">
    <source>
        <dbReference type="Pfam" id="PF08241"/>
    </source>
</evidence>
<evidence type="ECO:0000256" key="2">
    <source>
        <dbReference type="ARBA" id="ARBA00022679"/>
    </source>
</evidence>
<feature type="domain" description="Methyltransferase type 11" evidence="3">
    <location>
        <begin position="54"/>
        <end position="141"/>
    </location>
</feature>
<reference evidence="4 5" key="1">
    <citation type="journal article" date="2017" name="Curr. Biol.">
        <title>Genome architecture and evolution of a unichromosomal asexual nematode.</title>
        <authorList>
            <person name="Fradin H."/>
            <person name="Zegar C."/>
            <person name="Gutwein M."/>
            <person name="Lucas J."/>
            <person name="Kovtun M."/>
            <person name="Corcoran D."/>
            <person name="Baugh L.R."/>
            <person name="Kiontke K."/>
            <person name="Gunsalus K."/>
            <person name="Fitch D.H."/>
            <person name="Piano F."/>
        </authorList>
    </citation>
    <scope>NUCLEOTIDE SEQUENCE [LARGE SCALE GENOMIC DNA]</scope>
    <source>
        <strain evidence="4">PF1309</strain>
    </source>
</reference>